<reference evidence="10" key="1">
    <citation type="submission" date="2016-10" db="EMBL/GenBank/DDBJ databases">
        <authorList>
            <person name="Varghese N."/>
        </authorList>
    </citation>
    <scope>NUCLEOTIDE SEQUENCE [LARGE SCALE GENOMIC DNA]</scope>
    <source>
        <strain evidence="10">GAS106B</strain>
    </source>
</reference>
<dbReference type="InterPro" id="IPR037225">
    <property type="entry name" value="Nuo51_FMN-bd_sf"/>
</dbReference>
<dbReference type="Gene3D" id="1.20.1440.230">
    <property type="entry name" value="NADH-ubiquinone oxidoreductase 51kDa subunit, iron-sulphur binding domain"/>
    <property type="match status" value="1"/>
</dbReference>
<comment type="similarity">
    <text evidence="3">Belongs to the complex I 51 kDa subunit family.</text>
</comment>
<gene>
    <name evidence="9" type="ORF">SAMN05443245_2674</name>
</gene>
<dbReference type="Pfam" id="PF01512">
    <property type="entry name" value="Complex1_51K"/>
    <property type="match status" value="1"/>
</dbReference>
<dbReference type="SUPFAM" id="SSF142019">
    <property type="entry name" value="Nqo1 FMN-binding domain-like"/>
    <property type="match status" value="1"/>
</dbReference>
<keyword evidence="7" id="KW-0411">Iron-sulfur</keyword>
<dbReference type="Pfam" id="PF10589">
    <property type="entry name" value="NADH_4Fe-4S"/>
    <property type="match status" value="1"/>
</dbReference>
<evidence type="ECO:0000259" key="8">
    <source>
        <dbReference type="SMART" id="SM00928"/>
    </source>
</evidence>
<dbReference type="GO" id="GO:0008137">
    <property type="term" value="F:NADH dehydrogenase (ubiquinone) activity"/>
    <property type="evidence" value="ECO:0007669"/>
    <property type="project" value="InterPro"/>
</dbReference>
<dbReference type="GO" id="GO:0046872">
    <property type="term" value="F:metal ion binding"/>
    <property type="evidence" value="ECO:0007669"/>
    <property type="project" value="UniProtKB-KW"/>
</dbReference>
<evidence type="ECO:0000256" key="5">
    <source>
        <dbReference type="ARBA" id="ARBA00022723"/>
    </source>
</evidence>
<comment type="cofactor">
    <cofactor evidence="2">
        <name>[4Fe-4S] cluster</name>
        <dbReference type="ChEBI" id="CHEBI:49883"/>
    </cofactor>
</comment>
<dbReference type="PANTHER" id="PTHR43578">
    <property type="entry name" value="NADH-QUINONE OXIDOREDUCTASE SUBUNIT F"/>
    <property type="match status" value="1"/>
</dbReference>
<comment type="cofactor">
    <cofactor evidence="1">
        <name>FMN</name>
        <dbReference type="ChEBI" id="CHEBI:58210"/>
    </cofactor>
</comment>
<evidence type="ECO:0000313" key="9">
    <source>
        <dbReference type="EMBL" id="SDQ76552.1"/>
    </source>
</evidence>
<evidence type="ECO:0000256" key="4">
    <source>
        <dbReference type="ARBA" id="ARBA00022485"/>
    </source>
</evidence>
<sequence length="531" mass="55954">MTRIYVPRDSAALALGADALAQAIEAEAARRGVDIELVRNGSRGLMWLEPLVEVATAEGRIGYANVEASDVTALFDAGFTSGGEHPRCVGVVDEIAYLKKQQRLTFARIGITDPLSIDDYVAHGGLEGLRRALQTDGDAACEALIESGLRGRGGAAFPAGIKWRTVRGAQAAQKYIVCNADEGDSGTFSDRLVMESDPYMLIEGMLIAGVVTGATVGYIYVRSEYPHSIATLEAAIDNARAAGWLGDSVLGSDAHRFDLFVAKGAGAYVCGEETALLESLEGKRGIVRAKPPVPALVGLHGQPTVINNVITLATVPIIFARGAAFYKDFGMGRSRGTLPFQLAGNVKQGGLVELAFGVTLRELLNDFGDGTASGRPVRAVQVGGPLGTYLPESQWDIPMDYEAYAAVGAVIGHGGLVVHDDTSNLAELAQYAMHFCALESCGKCTPCRIGSTRGVEVIARIRNGDTSTRQVQLLRDLCDTMVSGSLCAMGGMTPFPVLSALDHFPEDFGLADAGANANASNRVDHHAPKAA</sequence>
<dbReference type="InterPro" id="IPR037207">
    <property type="entry name" value="Nuop51_4Fe4S-bd_sf"/>
</dbReference>
<protein>
    <submittedName>
        <fullName evidence="9">Formate dehydrogenase beta subunit</fullName>
    </submittedName>
</protein>
<dbReference type="GO" id="GO:0051539">
    <property type="term" value="F:4 iron, 4 sulfur cluster binding"/>
    <property type="evidence" value="ECO:0007669"/>
    <property type="project" value="UniProtKB-KW"/>
</dbReference>
<evidence type="ECO:0000256" key="3">
    <source>
        <dbReference type="ARBA" id="ARBA00007523"/>
    </source>
</evidence>
<keyword evidence="4" id="KW-0004">4Fe-4S</keyword>
<dbReference type="GO" id="GO:0010181">
    <property type="term" value="F:FMN binding"/>
    <property type="evidence" value="ECO:0007669"/>
    <property type="project" value="InterPro"/>
</dbReference>
<evidence type="ECO:0000313" key="10">
    <source>
        <dbReference type="Proteomes" id="UP000183487"/>
    </source>
</evidence>
<evidence type="ECO:0000256" key="6">
    <source>
        <dbReference type="ARBA" id="ARBA00023004"/>
    </source>
</evidence>
<dbReference type="PANTHER" id="PTHR43578:SF3">
    <property type="entry name" value="NADH-QUINONE OXIDOREDUCTASE SUBUNIT F"/>
    <property type="match status" value="1"/>
</dbReference>
<evidence type="ECO:0000256" key="7">
    <source>
        <dbReference type="ARBA" id="ARBA00023014"/>
    </source>
</evidence>
<proteinExistence type="inferred from homology"/>
<keyword evidence="5" id="KW-0479">Metal-binding</keyword>
<keyword evidence="6" id="KW-0408">Iron</keyword>
<dbReference type="PROSITE" id="PS00644">
    <property type="entry name" value="COMPLEX1_51K_1"/>
    <property type="match status" value="1"/>
</dbReference>
<keyword evidence="10" id="KW-1185">Reference proteome</keyword>
<evidence type="ECO:0000256" key="2">
    <source>
        <dbReference type="ARBA" id="ARBA00001966"/>
    </source>
</evidence>
<feature type="domain" description="NADH-ubiquinone oxidoreductase 51kDa subunit iron-sulphur binding" evidence="8">
    <location>
        <begin position="426"/>
        <end position="471"/>
    </location>
</feature>
<dbReference type="SUPFAM" id="SSF142984">
    <property type="entry name" value="Nqo1 middle domain-like"/>
    <property type="match status" value="1"/>
</dbReference>
<dbReference type="InterPro" id="IPR019575">
    <property type="entry name" value="Nuop51_4Fe4S-bd"/>
</dbReference>
<dbReference type="SUPFAM" id="SSF140490">
    <property type="entry name" value="Nqo1C-terminal domain-like"/>
    <property type="match status" value="1"/>
</dbReference>
<dbReference type="Gene3D" id="6.10.250.1450">
    <property type="match status" value="1"/>
</dbReference>
<dbReference type="InterPro" id="IPR011538">
    <property type="entry name" value="Nuo51_FMN-bd"/>
</dbReference>
<dbReference type="OrthoDB" id="9805533at2"/>
<name>A0A1H1DJB4_9BURK</name>
<dbReference type="EMBL" id="FNKP01000001">
    <property type="protein sequence ID" value="SDQ76552.1"/>
    <property type="molecule type" value="Genomic_DNA"/>
</dbReference>
<accession>A0A1H1DJB4</accession>
<dbReference type="Gene3D" id="3.10.20.600">
    <property type="match status" value="1"/>
</dbReference>
<dbReference type="RefSeq" id="WP_074765133.1">
    <property type="nucleotide sequence ID" value="NZ_FNKP01000001.1"/>
</dbReference>
<organism evidence="9 10">
    <name type="scientific">Paraburkholderia fungorum</name>
    <dbReference type="NCBI Taxonomy" id="134537"/>
    <lineage>
        <taxon>Bacteria</taxon>
        <taxon>Pseudomonadati</taxon>
        <taxon>Pseudomonadota</taxon>
        <taxon>Betaproteobacteria</taxon>
        <taxon>Burkholderiales</taxon>
        <taxon>Burkholderiaceae</taxon>
        <taxon>Paraburkholderia</taxon>
    </lineage>
</organism>
<dbReference type="AlphaFoldDB" id="A0A1H1DJB4"/>
<dbReference type="PROSITE" id="PS00645">
    <property type="entry name" value="COMPLEX1_51K_2"/>
    <property type="match status" value="1"/>
</dbReference>
<dbReference type="Proteomes" id="UP000183487">
    <property type="component" value="Unassembled WGS sequence"/>
</dbReference>
<dbReference type="Gene3D" id="3.40.50.11540">
    <property type="entry name" value="NADH-ubiquinone oxidoreductase 51kDa subunit"/>
    <property type="match status" value="1"/>
</dbReference>
<dbReference type="SMART" id="SM00928">
    <property type="entry name" value="NADH_4Fe-4S"/>
    <property type="match status" value="1"/>
</dbReference>
<dbReference type="InterPro" id="IPR001949">
    <property type="entry name" value="NADH-UbQ_OxRdtase_51kDa_CS"/>
</dbReference>
<dbReference type="CDD" id="cd03063">
    <property type="entry name" value="TRX_Fd_FDH_beta"/>
    <property type="match status" value="1"/>
</dbReference>
<dbReference type="FunFam" id="3.40.50.11540:FF:000001">
    <property type="entry name" value="NADH dehydrogenase [ubiquinone] flavoprotein 1, mitochondrial"/>
    <property type="match status" value="1"/>
</dbReference>
<evidence type="ECO:0000256" key="1">
    <source>
        <dbReference type="ARBA" id="ARBA00001917"/>
    </source>
</evidence>